<comment type="caution">
    <text evidence="1">The sequence shown here is derived from an EMBL/GenBank/DDBJ whole genome shotgun (WGS) entry which is preliminary data.</text>
</comment>
<dbReference type="Proteomes" id="UP001202248">
    <property type="component" value="Unassembled WGS sequence"/>
</dbReference>
<organism evidence="1 2">
    <name type="scientific">Niabella ginsengisoli</name>
    <dbReference type="NCBI Taxonomy" id="522298"/>
    <lineage>
        <taxon>Bacteria</taxon>
        <taxon>Pseudomonadati</taxon>
        <taxon>Bacteroidota</taxon>
        <taxon>Chitinophagia</taxon>
        <taxon>Chitinophagales</taxon>
        <taxon>Chitinophagaceae</taxon>
        <taxon>Niabella</taxon>
    </lineage>
</organism>
<dbReference type="RefSeq" id="WP_240833284.1">
    <property type="nucleotide sequence ID" value="NZ_JAKWBL010000004.1"/>
</dbReference>
<evidence type="ECO:0000313" key="1">
    <source>
        <dbReference type="EMBL" id="MCH5600860.1"/>
    </source>
</evidence>
<dbReference type="EMBL" id="JAKWBL010000004">
    <property type="protein sequence ID" value="MCH5600860.1"/>
    <property type="molecule type" value="Genomic_DNA"/>
</dbReference>
<sequence length="540" mass="60459">MVGPGDVIGIHSDMIIRNEPRTGVSNFEPNYLPYVEFYDEDFPWRYTPASATGANNVSLRPWLSLVVLKESEFEDTALQTPLKSILVKNIDALQPITELHLWAHMHTNLQNDETAIEAYIESLKKQAKADPDGVYSRVICPRQLEPNIMYHAFLVPTFETGRMAGLGKPILGIPAQKAAWGGAEPEIELPVYHRWHFRTGANFDFESLVKLIEPRVMDKRVGVRPMDCSKPGYFKLGSSDEIPATNPVSVLLEGAVKAPTAESTNITLNDFHTEIAKLVNLNKIQLEDQDQDPYVTIPFYGMYHAMRKNLAKPGEKVVPTFNENSDIWYNDLNRDPRHRVPAGFGVKAVQDDQEKFMDQAWEQLADVLEANRKAKLAQLMGNIMDRSFDKHVIKLEQEQVLAFTRLISSKILTTGLTVKKQIAQSKIPDALLMPAIQKVMRPNTAIARGLKKVGNANISITSVVKDTNKTKGITAASIDKFQSITAVQDLATIVAPSKITDLKIWSLQSNLDKTSMFNLQQYAGGFPKSLHGTRFSIKTF</sequence>
<protein>
    <submittedName>
        <fullName evidence="1">Uncharacterized protein</fullName>
    </submittedName>
</protein>
<proteinExistence type="predicted"/>
<keyword evidence="2" id="KW-1185">Reference proteome</keyword>
<accession>A0ABS9SR82</accession>
<gene>
    <name evidence="1" type="ORF">MKP09_24585</name>
</gene>
<name>A0ABS9SR82_9BACT</name>
<reference evidence="1 2" key="1">
    <citation type="submission" date="2022-02" db="EMBL/GenBank/DDBJ databases">
        <authorList>
            <person name="Min J."/>
        </authorList>
    </citation>
    <scope>NUCLEOTIDE SEQUENCE [LARGE SCALE GENOMIC DNA]</scope>
    <source>
        <strain evidence="1 2">GR10-1</strain>
    </source>
</reference>
<evidence type="ECO:0000313" key="2">
    <source>
        <dbReference type="Proteomes" id="UP001202248"/>
    </source>
</evidence>